<keyword evidence="2" id="KW-1185">Reference proteome</keyword>
<dbReference type="Proteomes" id="UP000594759">
    <property type="component" value="Chromosome"/>
</dbReference>
<dbReference type="AlphaFoldDB" id="A0A7S9PYL8"/>
<accession>A0A7S9PYL8</accession>
<evidence type="ECO:0000313" key="1">
    <source>
        <dbReference type="EMBL" id="QPH38960.1"/>
    </source>
</evidence>
<dbReference type="KEGG" id="pex:IZT61_18130"/>
<proteinExistence type="predicted"/>
<dbReference type="EMBL" id="CP064939">
    <property type="protein sequence ID" value="QPH38960.1"/>
    <property type="molecule type" value="Genomic_DNA"/>
</dbReference>
<dbReference type="RefSeq" id="WP_196098435.1">
    <property type="nucleotide sequence ID" value="NZ_CP064939.1"/>
</dbReference>
<protein>
    <submittedName>
        <fullName evidence="1">Uncharacterized protein</fullName>
    </submittedName>
</protein>
<organism evidence="1 2">
    <name type="scientific">Pedobacter endophyticus</name>
    <dbReference type="NCBI Taxonomy" id="2789740"/>
    <lineage>
        <taxon>Bacteria</taxon>
        <taxon>Pseudomonadati</taxon>
        <taxon>Bacteroidota</taxon>
        <taxon>Sphingobacteriia</taxon>
        <taxon>Sphingobacteriales</taxon>
        <taxon>Sphingobacteriaceae</taxon>
        <taxon>Pedobacter</taxon>
    </lineage>
</organism>
<evidence type="ECO:0000313" key="2">
    <source>
        <dbReference type="Proteomes" id="UP000594759"/>
    </source>
</evidence>
<gene>
    <name evidence="1" type="ORF">IZT61_18130</name>
</gene>
<sequence>MRIICFVALTITSSIWNLIPADPSFNSRKNDKLPRIEDYFDGYYLLQKTAVKVTIENYPNEPIMEDYLSLLPNADAQQLREIDLRKRFLKNIQPVAYHCEQ</sequence>
<reference evidence="1 2" key="1">
    <citation type="submission" date="2020-11" db="EMBL/GenBank/DDBJ databases">
        <title>Pedobacter endophytica, an endophytic bacteria isolated form Carex pumila.</title>
        <authorList>
            <person name="Peng Y."/>
            <person name="Jiang L."/>
            <person name="Lee J."/>
        </authorList>
    </citation>
    <scope>NUCLEOTIDE SEQUENCE [LARGE SCALE GENOMIC DNA]</scope>
    <source>
        <strain evidence="1 2">JBR3-12</strain>
    </source>
</reference>
<name>A0A7S9PYL8_9SPHI</name>